<dbReference type="PANTHER" id="PTHR37316">
    <property type="entry name" value="TEICHOIC ACID GLYCEROL-PHOSPHATE PRIMASE"/>
    <property type="match status" value="1"/>
</dbReference>
<comment type="caution">
    <text evidence="7">The sequence shown here is derived from an EMBL/GenBank/DDBJ whole genome shotgun (WGS) entry which is preliminary data.</text>
</comment>
<dbReference type="InterPro" id="IPR043149">
    <property type="entry name" value="TagF_N"/>
</dbReference>
<keyword evidence="3" id="KW-1003">Cell membrane</keyword>
<evidence type="ECO:0000256" key="4">
    <source>
        <dbReference type="ARBA" id="ARBA00022679"/>
    </source>
</evidence>
<gene>
    <name evidence="7" type="ORF">ACFFN1_12780</name>
</gene>
<dbReference type="SUPFAM" id="SSF53756">
    <property type="entry name" value="UDP-Glycosyltransferase/glycogen phosphorylase"/>
    <property type="match status" value="2"/>
</dbReference>
<dbReference type="RefSeq" id="WP_376841167.1">
    <property type="nucleotide sequence ID" value="NZ_JBHMAU010000074.1"/>
</dbReference>
<organism evidence="7 8">
    <name type="scientific">Brevibacterium otitidis</name>
    <dbReference type="NCBI Taxonomy" id="53364"/>
    <lineage>
        <taxon>Bacteria</taxon>
        <taxon>Bacillati</taxon>
        <taxon>Actinomycetota</taxon>
        <taxon>Actinomycetes</taxon>
        <taxon>Micrococcales</taxon>
        <taxon>Brevibacteriaceae</taxon>
        <taxon>Brevibacterium</taxon>
    </lineage>
</organism>
<comment type="subcellular location">
    <subcellularLocation>
        <location evidence="1">Cell membrane</location>
        <topology evidence="1">Peripheral membrane protein</topology>
    </subcellularLocation>
</comment>
<keyword evidence="5" id="KW-0777">Teichoic acid biosynthesis</keyword>
<evidence type="ECO:0000256" key="6">
    <source>
        <dbReference type="ARBA" id="ARBA00023136"/>
    </source>
</evidence>
<sequence length="905" mass="99809">MALGKIKRAAMRRLPLTAAASLRAARPRLREQAGNAKATVAEMRRWVGLERRARAFRRAIRQPVDENLVLWESFGGNGALCNPEALFRHVIAAPDLEHLTHVWALKPQAQSDAEVVAEFGDHPRVRVVDYRSPEYFGLLETAGYLVNNATFPREFVKRDEQTYLNTWHGTPMKTMGYDEPNGPMASVNVLRNFLSTDYLLSSGPYMTETMYSGAYRLDPIFTGTIIEDGFPRIDAQLQADRREANRPKTALYAPTWRGESFQSPRVETKQLAAVLDALDAVPALAGWSIKLKIHQAVYAQAQRDPRLAGRLVANSTPTNTLLAQTDLLITDFSSIWMDALASEIPIVYFAGDYQDYLAERGSYLTPDDLPGPVTQTLRQLTTAVTELLSEDSDPALAERYAAARQRFVPHDDGHAAERLADVVFRSQPAAAAAARRLSYEAEPASASTEQPKTRIVIYPGGLKPNGISASALNLLATLDRSRFDLTAVVTEMYAEERTAVRSLIPHDVRLITLPSGFLEAALAGSYTQMLDGESPEPGTDARASDDKLWRHEWRRFVGEAAFDVAIDFSGYSGKWTRLIAASGAYRKLVWQHNDLAADARREVGGERTYQRTLRSVFDQYPQFDALVSVSPALQEINERNLAHHAESTDGQQPPQFLSVRNTIDADFIRASARGRALEAADAPAPTQPVEGLSAELSELRKRYGAGEVTAELERIDIRERFALCDFPRGGGDVTTFVTMGRMSPEKNHHRLIDAFAQVLDSGCDARLLLLGTGPLERELREHAASTLDPSRIVFAGHQRNPHPILDAADCFVLSSDYEGQPMVILEALALGTPIITTAFGSVGSAFPDEHTERWGAVVERDVDELAAAMTAFARDHQSLPQPDFDPDDYNAAALAEFAAAVVPDT</sequence>
<proteinExistence type="inferred from homology"/>
<evidence type="ECO:0000313" key="7">
    <source>
        <dbReference type="EMBL" id="MFB9777262.1"/>
    </source>
</evidence>
<dbReference type="EMBL" id="JBHMAU010000074">
    <property type="protein sequence ID" value="MFB9777262.1"/>
    <property type="molecule type" value="Genomic_DNA"/>
</dbReference>
<evidence type="ECO:0000256" key="3">
    <source>
        <dbReference type="ARBA" id="ARBA00022475"/>
    </source>
</evidence>
<dbReference type="Gene3D" id="3.40.50.12580">
    <property type="match status" value="1"/>
</dbReference>
<evidence type="ECO:0000256" key="2">
    <source>
        <dbReference type="ARBA" id="ARBA00010488"/>
    </source>
</evidence>
<reference evidence="7 8" key="1">
    <citation type="submission" date="2024-09" db="EMBL/GenBank/DDBJ databases">
        <authorList>
            <person name="Sun Q."/>
            <person name="Mori K."/>
        </authorList>
    </citation>
    <scope>NUCLEOTIDE SEQUENCE [LARGE SCALE GENOMIC DNA]</scope>
    <source>
        <strain evidence="7 8">JCM 11683</strain>
    </source>
</reference>
<evidence type="ECO:0000256" key="1">
    <source>
        <dbReference type="ARBA" id="ARBA00004202"/>
    </source>
</evidence>
<dbReference type="Gene3D" id="3.40.50.11820">
    <property type="match status" value="1"/>
</dbReference>
<keyword evidence="8" id="KW-1185">Reference proteome</keyword>
<name>A0ABV5X5N0_9MICO</name>
<dbReference type="Pfam" id="PF13692">
    <property type="entry name" value="Glyco_trans_1_4"/>
    <property type="match status" value="1"/>
</dbReference>
<comment type="similarity">
    <text evidence="2">Belongs to the CDP-glycerol glycerophosphotransferase family.</text>
</comment>
<dbReference type="Gene3D" id="3.40.50.2000">
    <property type="entry name" value="Glycogen Phosphorylase B"/>
    <property type="match status" value="1"/>
</dbReference>
<dbReference type="InterPro" id="IPR007554">
    <property type="entry name" value="Glycerophosphate_synth"/>
</dbReference>
<dbReference type="CDD" id="cd03811">
    <property type="entry name" value="GT4_GT28_WabH-like"/>
    <property type="match status" value="1"/>
</dbReference>
<dbReference type="InterPro" id="IPR043148">
    <property type="entry name" value="TagF_C"/>
</dbReference>
<evidence type="ECO:0000313" key="8">
    <source>
        <dbReference type="Proteomes" id="UP001589707"/>
    </source>
</evidence>
<protein>
    <submittedName>
        <fullName evidence="7">CDP-glycerol glycerophosphotransferase family protein</fullName>
    </submittedName>
</protein>
<accession>A0ABV5X5N0</accession>
<dbReference type="PANTHER" id="PTHR37316:SF3">
    <property type="entry name" value="TEICHOIC ACID GLYCEROL-PHOSPHATE TRANSFERASE"/>
    <property type="match status" value="1"/>
</dbReference>
<dbReference type="Proteomes" id="UP001589707">
    <property type="component" value="Unassembled WGS sequence"/>
</dbReference>
<evidence type="ECO:0000256" key="5">
    <source>
        <dbReference type="ARBA" id="ARBA00022944"/>
    </source>
</evidence>
<dbReference type="InterPro" id="IPR051612">
    <property type="entry name" value="Teichoic_Acid_Biosynth"/>
</dbReference>
<keyword evidence="6" id="KW-0472">Membrane</keyword>
<keyword evidence="4" id="KW-0808">Transferase</keyword>
<dbReference type="Pfam" id="PF04464">
    <property type="entry name" value="Glyphos_transf"/>
    <property type="match status" value="1"/>
</dbReference>